<dbReference type="PROSITE" id="PS50949">
    <property type="entry name" value="HTH_GNTR"/>
    <property type="match status" value="1"/>
</dbReference>
<dbReference type="RefSeq" id="WP_064027731.1">
    <property type="nucleotide sequence ID" value="NZ_LUUK01000154.1"/>
</dbReference>
<evidence type="ECO:0000313" key="10">
    <source>
        <dbReference type="Proteomes" id="UP000077628"/>
    </source>
</evidence>
<keyword evidence="3" id="KW-0808">Transferase</keyword>
<dbReference type="FunFam" id="3.40.640.10:FF:000023">
    <property type="entry name" value="Transcriptional regulator, GntR family"/>
    <property type="match status" value="1"/>
</dbReference>
<evidence type="ECO:0000256" key="2">
    <source>
        <dbReference type="ARBA" id="ARBA00022576"/>
    </source>
</evidence>
<dbReference type="InterPro" id="IPR015421">
    <property type="entry name" value="PyrdxlP-dep_Trfase_major"/>
</dbReference>
<dbReference type="Gene3D" id="3.90.1150.10">
    <property type="entry name" value="Aspartate Aminotransferase, domain 1"/>
    <property type="match status" value="1"/>
</dbReference>
<sequence length="471" mass="51349">MSLLYQEIAERLASAIALGVYRPGERLPSVRQLAETQQVSAATAVQALRYLEDLGRIEARPRSGYYVRPAAPATKLPEPAESGPVLQPSPVSGQELVLRLAKAAAERRTVPFGAAVPAPSFLPVLRIERALAGCARRHRNRIAGYEMAQGNPELRRQIARRMLEAGCALAADDIVVTNGCQEAIALALRAVTQTGDIVAIESPTFYGQFQVIEALGLKAIEIPTHPRDGISLEALQLACEQWPVKACLVVPNYSNPLGFLMSESRKRELLGLAERHRFALIEDDVYGDLGHGAKRPPVIKAWDDDGRVLHCSSFSKSLSPGLRIGWIAPGRYLKSVEYLKYTANLATPSLTQLAVAELLADGGFERGLRQSRRRYAEAVARMTAAIVRYFPAASKLTQPAGGFVLWLELPEAVDALVLARRALTEGISIAPGPVFSATGKYRNFIRINCACDWDRNIERAVEKLGRLVASA</sequence>
<evidence type="ECO:0000313" key="9">
    <source>
        <dbReference type="EMBL" id="OAI19741.1"/>
    </source>
</evidence>
<evidence type="ECO:0000259" key="8">
    <source>
        <dbReference type="PROSITE" id="PS50949"/>
    </source>
</evidence>
<reference evidence="10" key="1">
    <citation type="submission" date="2016-03" db="EMBL/GenBank/DDBJ databases">
        <authorList>
            <person name="Heylen K."/>
            <person name="De Vos P."/>
            <person name="Vekeman B."/>
        </authorList>
    </citation>
    <scope>NUCLEOTIDE SEQUENCE [LARGE SCALE GENOMIC DNA]</scope>
    <source>
        <strain evidence="10">R-45383</strain>
    </source>
</reference>
<feature type="domain" description="HTH gntR-type" evidence="8">
    <location>
        <begin position="2"/>
        <end position="70"/>
    </location>
</feature>
<dbReference type="GO" id="GO:0003700">
    <property type="term" value="F:DNA-binding transcription factor activity"/>
    <property type="evidence" value="ECO:0007669"/>
    <property type="project" value="InterPro"/>
</dbReference>
<keyword evidence="7" id="KW-0804">Transcription</keyword>
<accession>A0A177NPE3</accession>
<evidence type="ECO:0000256" key="6">
    <source>
        <dbReference type="ARBA" id="ARBA00023125"/>
    </source>
</evidence>
<dbReference type="InterPro" id="IPR036388">
    <property type="entry name" value="WH-like_DNA-bd_sf"/>
</dbReference>
<dbReference type="InterPro" id="IPR051446">
    <property type="entry name" value="HTH_trans_reg/aminotransferase"/>
</dbReference>
<dbReference type="CDD" id="cd00609">
    <property type="entry name" value="AAT_like"/>
    <property type="match status" value="1"/>
</dbReference>
<dbReference type="InterPro" id="IPR000524">
    <property type="entry name" value="Tscrpt_reg_HTH_GntR"/>
</dbReference>
<dbReference type="SMART" id="SM00345">
    <property type="entry name" value="HTH_GNTR"/>
    <property type="match status" value="1"/>
</dbReference>
<dbReference type="Proteomes" id="UP000077628">
    <property type="component" value="Unassembled WGS sequence"/>
</dbReference>
<dbReference type="GO" id="GO:0008483">
    <property type="term" value="F:transaminase activity"/>
    <property type="evidence" value="ECO:0007669"/>
    <property type="project" value="UniProtKB-KW"/>
</dbReference>
<evidence type="ECO:0000256" key="3">
    <source>
        <dbReference type="ARBA" id="ARBA00022679"/>
    </source>
</evidence>
<dbReference type="GO" id="GO:0003677">
    <property type="term" value="F:DNA binding"/>
    <property type="evidence" value="ECO:0007669"/>
    <property type="project" value="UniProtKB-KW"/>
</dbReference>
<dbReference type="STRING" id="702114.A1355_03700"/>
<dbReference type="InterPro" id="IPR015424">
    <property type="entry name" value="PyrdxlP-dep_Trfase"/>
</dbReference>
<evidence type="ECO:0000256" key="4">
    <source>
        <dbReference type="ARBA" id="ARBA00022898"/>
    </source>
</evidence>
<dbReference type="Pfam" id="PF00392">
    <property type="entry name" value="GntR"/>
    <property type="match status" value="1"/>
</dbReference>
<evidence type="ECO:0000256" key="7">
    <source>
        <dbReference type="ARBA" id="ARBA00023163"/>
    </source>
</evidence>
<evidence type="ECO:0000256" key="5">
    <source>
        <dbReference type="ARBA" id="ARBA00023015"/>
    </source>
</evidence>
<dbReference type="CDD" id="cd07377">
    <property type="entry name" value="WHTH_GntR"/>
    <property type="match status" value="1"/>
</dbReference>
<dbReference type="InterPro" id="IPR004839">
    <property type="entry name" value="Aminotransferase_I/II_large"/>
</dbReference>
<gene>
    <name evidence="9" type="ORF">A1355_03700</name>
</gene>
<dbReference type="Pfam" id="PF00155">
    <property type="entry name" value="Aminotran_1_2"/>
    <property type="match status" value="1"/>
</dbReference>
<name>A0A177NPE3_9GAMM</name>
<dbReference type="GO" id="GO:0030170">
    <property type="term" value="F:pyridoxal phosphate binding"/>
    <property type="evidence" value="ECO:0007669"/>
    <property type="project" value="InterPro"/>
</dbReference>
<dbReference type="Gene3D" id="1.10.10.10">
    <property type="entry name" value="Winged helix-like DNA-binding domain superfamily/Winged helix DNA-binding domain"/>
    <property type="match status" value="1"/>
</dbReference>
<dbReference type="InterPro" id="IPR015422">
    <property type="entry name" value="PyrdxlP-dep_Trfase_small"/>
</dbReference>
<dbReference type="Gene3D" id="3.40.640.10">
    <property type="entry name" value="Type I PLP-dependent aspartate aminotransferase-like (Major domain)"/>
    <property type="match status" value="1"/>
</dbReference>
<keyword evidence="10" id="KW-1185">Reference proteome</keyword>
<dbReference type="AlphaFoldDB" id="A0A177NPE3"/>
<dbReference type="SUPFAM" id="SSF53383">
    <property type="entry name" value="PLP-dependent transferases"/>
    <property type="match status" value="1"/>
</dbReference>
<evidence type="ECO:0000256" key="1">
    <source>
        <dbReference type="ARBA" id="ARBA00005384"/>
    </source>
</evidence>
<keyword evidence="4" id="KW-0663">Pyridoxal phosphate</keyword>
<dbReference type="SUPFAM" id="SSF46785">
    <property type="entry name" value="Winged helix' DNA-binding domain"/>
    <property type="match status" value="1"/>
</dbReference>
<dbReference type="InterPro" id="IPR036390">
    <property type="entry name" value="WH_DNA-bd_sf"/>
</dbReference>
<keyword evidence="2" id="KW-0032">Aminotransferase</keyword>
<dbReference type="OrthoDB" id="5450856at2"/>
<dbReference type="PANTHER" id="PTHR46577">
    <property type="entry name" value="HTH-TYPE TRANSCRIPTIONAL REGULATORY PROTEIN GABR"/>
    <property type="match status" value="1"/>
</dbReference>
<protein>
    <submittedName>
        <fullName evidence="9">GntR family transcriptional regulator</fullName>
    </submittedName>
</protein>
<proteinExistence type="inferred from homology"/>
<comment type="caution">
    <text evidence="9">The sequence shown here is derived from an EMBL/GenBank/DDBJ whole genome shotgun (WGS) entry which is preliminary data.</text>
</comment>
<comment type="similarity">
    <text evidence="1">In the C-terminal section; belongs to the class-I pyridoxal-phosphate-dependent aminotransferase family.</text>
</comment>
<dbReference type="PANTHER" id="PTHR46577:SF2">
    <property type="entry name" value="TRANSCRIPTIONAL REGULATORY PROTEIN"/>
    <property type="match status" value="1"/>
</dbReference>
<organism evidence="9 10">
    <name type="scientific">Methylomonas koyamae</name>
    <dbReference type="NCBI Taxonomy" id="702114"/>
    <lineage>
        <taxon>Bacteria</taxon>
        <taxon>Pseudomonadati</taxon>
        <taxon>Pseudomonadota</taxon>
        <taxon>Gammaproteobacteria</taxon>
        <taxon>Methylococcales</taxon>
        <taxon>Methylococcaceae</taxon>
        <taxon>Methylomonas</taxon>
    </lineage>
</organism>
<keyword evidence="6" id="KW-0238">DNA-binding</keyword>
<keyword evidence="5" id="KW-0805">Transcription regulation</keyword>
<dbReference type="EMBL" id="LUUK01000154">
    <property type="protein sequence ID" value="OAI19741.1"/>
    <property type="molecule type" value="Genomic_DNA"/>
</dbReference>